<dbReference type="InterPro" id="IPR027417">
    <property type="entry name" value="P-loop_NTPase"/>
</dbReference>
<dbReference type="CDD" id="cd18139">
    <property type="entry name" value="HLD_clamp_RarA"/>
    <property type="match status" value="1"/>
</dbReference>
<gene>
    <name evidence="7" type="primary">LOC108561859</name>
</gene>
<dbReference type="RefSeq" id="XP_017775448.1">
    <property type="nucleotide sequence ID" value="XM_017919959.1"/>
</dbReference>
<dbReference type="InterPro" id="IPR021886">
    <property type="entry name" value="MgsA_C"/>
</dbReference>
<dbReference type="InterPro" id="IPR003593">
    <property type="entry name" value="AAA+_ATPase"/>
</dbReference>
<dbReference type="Pfam" id="PF16193">
    <property type="entry name" value="AAA_assoc_2"/>
    <property type="match status" value="1"/>
</dbReference>
<comment type="similarity">
    <text evidence="1">Belongs to the AAA ATPase family. RarA/MGS1/WRNIP1 subfamily.</text>
</comment>
<dbReference type="Pfam" id="PF12002">
    <property type="entry name" value="MgsA_C"/>
    <property type="match status" value="1"/>
</dbReference>
<dbReference type="Proteomes" id="UP000695000">
    <property type="component" value="Unplaced"/>
</dbReference>
<dbReference type="Gene3D" id="1.10.8.60">
    <property type="match status" value="1"/>
</dbReference>
<dbReference type="GeneID" id="108561859"/>
<keyword evidence="6" id="KW-1185">Reference proteome</keyword>
<dbReference type="PANTHER" id="PTHR13779">
    <property type="entry name" value="WERNER HELICASE-INTERACTING PROTEIN 1 FAMILY MEMBER"/>
    <property type="match status" value="1"/>
</dbReference>
<evidence type="ECO:0000256" key="4">
    <source>
        <dbReference type="SAM" id="MobiDB-lite"/>
    </source>
</evidence>
<feature type="region of interest" description="Disordered" evidence="4">
    <location>
        <begin position="41"/>
        <end position="89"/>
    </location>
</feature>
<evidence type="ECO:0000313" key="6">
    <source>
        <dbReference type="Proteomes" id="UP000695000"/>
    </source>
</evidence>
<dbReference type="SMART" id="SM00382">
    <property type="entry name" value="AAA"/>
    <property type="match status" value="1"/>
</dbReference>
<dbReference type="CDD" id="cd00009">
    <property type="entry name" value="AAA"/>
    <property type="match status" value="1"/>
</dbReference>
<dbReference type="InterPro" id="IPR008921">
    <property type="entry name" value="DNA_pol3_clamp-load_cplx_C"/>
</dbReference>
<proteinExistence type="inferred from homology"/>
<evidence type="ECO:0000313" key="7">
    <source>
        <dbReference type="RefSeq" id="XP_017775448.1"/>
    </source>
</evidence>
<dbReference type="PROSITE" id="PS00018">
    <property type="entry name" value="EF_HAND_1"/>
    <property type="match status" value="1"/>
</dbReference>
<feature type="compositionally biased region" description="Polar residues" evidence="4">
    <location>
        <begin position="66"/>
        <end position="89"/>
    </location>
</feature>
<evidence type="ECO:0000256" key="2">
    <source>
        <dbReference type="ARBA" id="ARBA00022741"/>
    </source>
</evidence>
<evidence type="ECO:0000259" key="5">
    <source>
        <dbReference type="SMART" id="SM00382"/>
    </source>
</evidence>
<dbReference type="InterPro" id="IPR018247">
    <property type="entry name" value="EF_Hand_1_Ca_BS"/>
</dbReference>
<dbReference type="SUPFAM" id="SSF48019">
    <property type="entry name" value="post-AAA+ oligomerization domain-like"/>
    <property type="match status" value="1"/>
</dbReference>
<organism evidence="6 7">
    <name type="scientific">Nicrophorus vespilloides</name>
    <name type="common">Boreal carrion beetle</name>
    <dbReference type="NCBI Taxonomy" id="110193"/>
    <lineage>
        <taxon>Eukaryota</taxon>
        <taxon>Metazoa</taxon>
        <taxon>Ecdysozoa</taxon>
        <taxon>Arthropoda</taxon>
        <taxon>Hexapoda</taxon>
        <taxon>Insecta</taxon>
        <taxon>Pterygota</taxon>
        <taxon>Neoptera</taxon>
        <taxon>Endopterygota</taxon>
        <taxon>Coleoptera</taxon>
        <taxon>Polyphaga</taxon>
        <taxon>Staphyliniformia</taxon>
        <taxon>Silphidae</taxon>
        <taxon>Nicrophorinae</taxon>
        <taxon>Nicrophorus</taxon>
    </lineage>
</organism>
<protein>
    <submittedName>
        <fullName evidence="7">ATPase WRNIP1-like</fullName>
    </submittedName>
</protein>
<evidence type="ECO:0000256" key="3">
    <source>
        <dbReference type="ARBA" id="ARBA00022840"/>
    </source>
</evidence>
<accession>A0ABM1MLJ8</accession>
<dbReference type="PANTHER" id="PTHR13779:SF7">
    <property type="entry name" value="ATPASE WRNIP1"/>
    <property type="match status" value="1"/>
</dbReference>
<evidence type="ECO:0000256" key="1">
    <source>
        <dbReference type="ARBA" id="ARBA00008959"/>
    </source>
</evidence>
<dbReference type="Gene3D" id="3.40.50.300">
    <property type="entry name" value="P-loop containing nucleotide triphosphate hydrolases"/>
    <property type="match status" value="1"/>
</dbReference>
<dbReference type="Gene3D" id="1.20.272.10">
    <property type="match status" value="1"/>
</dbReference>
<sequence length="504" mass="55345">MADNGSESQCPICETCFPIAEIEAHVNKCIFLNCSEETQKRPASPIAGNKAKSPRYNNAPPKPKNFLQSKQLDFKNVPSTSTNGPSTASSTKFSFTVPLAKQVQPKTLDQFFGQSKVLGSNTVLRQLLGKADIPNMILWGPPGCGKTSLSGVVHEICKANPKTLKFVPLNAATCGVKEVQTIIMDAKMQQKFGRKTVLFMDEIHRFNKRQQDIFLADVEKGTITLIGATTENPSFSLNNALLSRCRVIVMEKLETDYLIKILERAVTTLDIKIVKLKDEYSSDDGLTIELDALNWIADTSDGDARIALSNLQLLLQQNDLDKNKLITVEDIKDGIKKSHLLYDRKGEEHYNIISAMHKSIRGSDVNAALYWTTRMIVSGEDPLFIARRLVRAASEDIGNSDPAALQLAVTTMQGCQLLGMPEADVLLAQCAIYLARAPKSREADTALAAAKQVINSCEGLQPSVPMHIRNAPTKLMKELGYGKVASGTKPSFMPAGLENVKFFK</sequence>
<keyword evidence="2" id="KW-0547">Nucleotide-binding</keyword>
<feature type="domain" description="AAA+ ATPase" evidence="5">
    <location>
        <begin position="132"/>
        <end position="254"/>
    </location>
</feature>
<dbReference type="InterPro" id="IPR051314">
    <property type="entry name" value="AAA_ATPase_RarA/MGS1/WRNIP1"/>
</dbReference>
<keyword evidence="3" id="KW-0067">ATP-binding</keyword>
<dbReference type="InterPro" id="IPR032423">
    <property type="entry name" value="AAA_assoc_2"/>
</dbReference>
<name>A0ABM1MLJ8_NICVS</name>
<dbReference type="SUPFAM" id="SSF52540">
    <property type="entry name" value="P-loop containing nucleoside triphosphate hydrolases"/>
    <property type="match status" value="1"/>
</dbReference>
<dbReference type="Pfam" id="PF00004">
    <property type="entry name" value="AAA"/>
    <property type="match status" value="1"/>
</dbReference>
<dbReference type="Gene3D" id="1.10.3710.10">
    <property type="entry name" value="DNA polymerase III clamp loader subunits, C-terminal domain"/>
    <property type="match status" value="1"/>
</dbReference>
<reference evidence="7" key="1">
    <citation type="submission" date="2025-08" db="UniProtKB">
        <authorList>
            <consortium name="RefSeq"/>
        </authorList>
    </citation>
    <scope>IDENTIFICATION</scope>
    <source>
        <tissue evidence="7">Whole Larva</tissue>
    </source>
</reference>
<dbReference type="InterPro" id="IPR003959">
    <property type="entry name" value="ATPase_AAA_core"/>
</dbReference>